<organism evidence="12 13">
    <name type="scientific">Adineta ricciae</name>
    <name type="common">Rotifer</name>
    <dbReference type="NCBI Taxonomy" id="249248"/>
    <lineage>
        <taxon>Eukaryota</taxon>
        <taxon>Metazoa</taxon>
        <taxon>Spiralia</taxon>
        <taxon>Gnathifera</taxon>
        <taxon>Rotifera</taxon>
        <taxon>Eurotatoria</taxon>
        <taxon>Bdelloidea</taxon>
        <taxon>Adinetida</taxon>
        <taxon>Adinetidae</taxon>
        <taxon>Adineta</taxon>
    </lineage>
</organism>
<keyword evidence="4" id="KW-0520">NAD</keyword>
<dbReference type="InterPro" id="IPR052259">
    <property type="entry name" value="Nucleoredoxin-like"/>
</dbReference>
<protein>
    <recommendedName>
        <fullName evidence="6">Nucleoredoxin</fullName>
        <ecNumber evidence="1">1.8.1.8</ecNumber>
    </recommendedName>
</protein>
<dbReference type="PANTHER" id="PTHR13871:SF96">
    <property type="entry name" value="THIOREDOXIN DOMAIN-CONTAINING PROTEIN"/>
    <property type="match status" value="1"/>
</dbReference>
<name>A0A815I953_ADIRI</name>
<dbReference type="EC" id="1.8.1.8" evidence="1"/>
<keyword evidence="3" id="KW-0560">Oxidoreductase</keyword>
<proteinExistence type="inferred from homology"/>
<keyword evidence="2" id="KW-0677">Repeat</keyword>
<feature type="compositionally biased region" description="Polar residues" evidence="9">
    <location>
        <begin position="645"/>
        <end position="664"/>
    </location>
</feature>
<evidence type="ECO:0000256" key="10">
    <source>
        <dbReference type="SAM" id="Phobius"/>
    </source>
</evidence>
<feature type="compositionally biased region" description="Low complexity" evidence="9">
    <location>
        <begin position="623"/>
        <end position="642"/>
    </location>
</feature>
<dbReference type="CDD" id="cd03009">
    <property type="entry name" value="TryX_like_TryX_NRX"/>
    <property type="match status" value="1"/>
</dbReference>
<dbReference type="InterPro" id="IPR012336">
    <property type="entry name" value="Thioredoxin-like_fold"/>
</dbReference>
<dbReference type="Pfam" id="PF13905">
    <property type="entry name" value="Thioredoxin_8"/>
    <property type="match status" value="2"/>
</dbReference>
<feature type="compositionally biased region" description="Low complexity" evidence="9">
    <location>
        <begin position="929"/>
        <end position="944"/>
    </location>
</feature>
<feature type="compositionally biased region" description="Polar residues" evidence="9">
    <location>
        <begin position="539"/>
        <end position="561"/>
    </location>
</feature>
<keyword evidence="13" id="KW-1185">Reference proteome</keyword>
<reference evidence="12" key="1">
    <citation type="submission" date="2021-02" db="EMBL/GenBank/DDBJ databases">
        <authorList>
            <person name="Nowell W R."/>
        </authorList>
    </citation>
    <scope>NUCLEOTIDE SEQUENCE</scope>
</reference>
<gene>
    <name evidence="12" type="ORF">XAT740_LOCUS32085</name>
</gene>
<feature type="compositionally biased region" description="Low complexity" evidence="9">
    <location>
        <begin position="571"/>
        <end position="588"/>
    </location>
</feature>
<dbReference type="InterPro" id="IPR036249">
    <property type="entry name" value="Thioredoxin-like_sf"/>
</dbReference>
<sequence>MFVNRTVKVVTASDESAEGDVQQYVVETGGQQTVTTWTTTTTTTTVEGGDEEFHQQDFGLEGHEIMAITSSSGEWVHAESDDDDSDTNEEYTVTVTSKLTDLLGDQLLCHSTDYILTRQLQGKIIGLYFSGHWCPPSRQFTPKLVEFYNNMSEEMRKHFEIVFISWDRDENEFNSYFNEMPWLALPYSDRARKDTLGTKYDVEGIPCLIVLSSSGQVITTEGVEEVSSGGYECFLRWASASQIIITTIEYSDELHQHHDDMRGRQILMTQAASSGSSNHRSYEYSSETHTSRGSSSVFVELFGNNLLRHEFHGCTKSTVYVSVEEIAGKTIGLYFSGHWCPPSRQFTPKLVEFYNSLSEEMRKHFEIVFISWDRDENEFNSYFNEMPWLALPYSDRAREQLLRSKYGVTGIPCLIILSSSGQVITMKGVHEVSNNGAACFAAWMTASGITLRTMTIVTTADHQLRTGGSHGSAEQVILATATSGKAVSHQLNECSGNIKSGKFLITSETHSSAGGAGGLAIAERTVKQSSSSEAASKARTVTHSSSAQRSLQTSQSGQATGVTIAERTVKQSSSGQQALQSSSGAAASKARTVTHSSSAQRSVQASQSGQATGVTIAERTVKQSSSGQQALQSSSSEEASAARTVIQSSSGQEALQCSGSTKVTGETRVQVDRKHGKEARTEVIEDTSNENVLSVTRNRRFEPNRSRRCYLIWIGVCCLLAILFALLIIFIAWRLLPHLRRSAAVAVIEEKKTPEIALKAMFTTSYFIAGANQTENITDVDDMAGQINLKLSEYKIRVVNGFFWNVLLSRRYRREMCPNGLLGNILQLNILASLTNQCTLSDKACTRQFMEGLKTKIYELGEIFVKIRFMDGRSRNMRLKLCILTDMDKIEDFGDVSSEEEIPITVVVPIAKEAIRKTLRPPPPPPPTRTTTRTTTTASTTTTTRKQRRRTTTTITMAPVKAINPLCFVKPASVRSIFMSGHHNTEIRDETQANFALNSYENQRHLSISLCENSVNVLSLELDCGGQYRDGSYDDGCRLGYRGDVHIDLNDDGRFDEFENRVLHNSLGEGKNSRGRFGLEVCIPTIDGVDIKTGQHRMRIRISAGGEYARDCGNGDYSEIREYMVNIVPKSMCAAPCPVVSVVRKTFTCHSTPAKIVYVMIGGEQGTQIRDASPSDMIISGYHTRQHSTLTWYGYTLYLLRIQLGCPEIYDRDSLDNDCALSHHVDVWIDLNDDGRFDDSENRVHRRSRIDDETQERGYDLQISVPAIDDINVKRGVHRLRIRLTRSDSYQRECGNTDHSQVLEYTVNIVPRKPCSSVGYVTGQELASVPESDVIVHLKAEATESTLCLPGNLICSAGSSAIRFVKLSGEQNTLLHDEMTRCSATNNYQDQNRFSVMMLENKVYTLTIELYCVEPWSFRDSNNADASMVNSYCDSPHSISIWMDLNNDGQFDENTERLLREDDRNAGYRNGVHDLSIIIPAMSDYNMLNVPHTMRVNLNRDPYNRKACYNDGYGEARDYIVHITRQSWY</sequence>
<evidence type="ECO:0000256" key="6">
    <source>
        <dbReference type="ARBA" id="ARBA00026178"/>
    </source>
</evidence>
<evidence type="ECO:0000256" key="1">
    <source>
        <dbReference type="ARBA" id="ARBA00012612"/>
    </source>
</evidence>
<comment type="catalytic activity">
    <reaction evidence="8">
        <text>[protein]-dithiol + NADP(+) = [protein]-disulfide + NADPH + H(+)</text>
        <dbReference type="Rhea" id="RHEA:18753"/>
        <dbReference type="Rhea" id="RHEA-COMP:10593"/>
        <dbReference type="Rhea" id="RHEA-COMP:10594"/>
        <dbReference type="ChEBI" id="CHEBI:15378"/>
        <dbReference type="ChEBI" id="CHEBI:29950"/>
        <dbReference type="ChEBI" id="CHEBI:50058"/>
        <dbReference type="ChEBI" id="CHEBI:57783"/>
        <dbReference type="ChEBI" id="CHEBI:58349"/>
        <dbReference type="EC" id="1.8.1.8"/>
    </reaction>
</comment>
<evidence type="ECO:0000256" key="5">
    <source>
        <dbReference type="ARBA" id="ARBA00025782"/>
    </source>
</evidence>
<keyword evidence="10" id="KW-0812">Transmembrane</keyword>
<evidence type="ECO:0000259" key="11">
    <source>
        <dbReference type="PROSITE" id="PS51352"/>
    </source>
</evidence>
<comment type="catalytic activity">
    <reaction evidence="7">
        <text>[protein]-dithiol + NAD(+) = [protein]-disulfide + NADH + H(+)</text>
        <dbReference type="Rhea" id="RHEA:18749"/>
        <dbReference type="Rhea" id="RHEA-COMP:10593"/>
        <dbReference type="Rhea" id="RHEA-COMP:10594"/>
        <dbReference type="ChEBI" id="CHEBI:15378"/>
        <dbReference type="ChEBI" id="CHEBI:29950"/>
        <dbReference type="ChEBI" id="CHEBI:50058"/>
        <dbReference type="ChEBI" id="CHEBI:57540"/>
        <dbReference type="ChEBI" id="CHEBI:57945"/>
        <dbReference type="EC" id="1.8.1.8"/>
    </reaction>
</comment>
<feature type="region of interest" description="Disordered" evidence="9">
    <location>
        <begin position="530"/>
        <end position="682"/>
    </location>
</feature>
<evidence type="ECO:0000256" key="9">
    <source>
        <dbReference type="SAM" id="MobiDB-lite"/>
    </source>
</evidence>
<comment type="similarity">
    <text evidence="5">Belongs to the nucleoredoxin family.</text>
</comment>
<dbReference type="InterPro" id="IPR045870">
    <property type="entry name" value="TryX_NRX_thioredoxin_dom"/>
</dbReference>
<dbReference type="CDD" id="cd02964">
    <property type="entry name" value="TryX_like_family"/>
    <property type="match status" value="1"/>
</dbReference>
<dbReference type="Pfam" id="PF20009">
    <property type="entry name" value="GEVED"/>
    <property type="match status" value="3"/>
</dbReference>
<dbReference type="SUPFAM" id="SSF52833">
    <property type="entry name" value="Thioredoxin-like"/>
    <property type="match status" value="2"/>
</dbReference>
<dbReference type="PANTHER" id="PTHR13871">
    <property type="entry name" value="THIOREDOXIN"/>
    <property type="match status" value="1"/>
</dbReference>
<feature type="compositionally biased region" description="Basic and acidic residues" evidence="9">
    <location>
        <begin position="669"/>
        <end position="682"/>
    </location>
</feature>
<evidence type="ECO:0000313" key="13">
    <source>
        <dbReference type="Proteomes" id="UP000663828"/>
    </source>
</evidence>
<feature type="region of interest" description="Disordered" evidence="9">
    <location>
        <begin position="917"/>
        <end position="951"/>
    </location>
</feature>
<keyword evidence="10" id="KW-0472">Membrane</keyword>
<keyword evidence="10" id="KW-1133">Transmembrane helix</keyword>
<dbReference type="EMBL" id="CAJNOR010002964">
    <property type="protein sequence ID" value="CAF1362338.1"/>
    <property type="molecule type" value="Genomic_DNA"/>
</dbReference>
<dbReference type="GO" id="GO:0004791">
    <property type="term" value="F:thioredoxin-disulfide reductase (NADPH) activity"/>
    <property type="evidence" value="ECO:0007669"/>
    <property type="project" value="InterPro"/>
</dbReference>
<dbReference type="InterPro" id="IPR013766">
    <property type="entry name" value="Thioredoxin_domain"/>
</dbReference>
<dbReference type="Gene3D" id="3.40.30.10">
    <property type="entry name" value="Glutaredoxin"/>
    <property type="match status" value="2"/>
</dbReference>
<dbReference type="InterPro" id="IPR045474">
    <property type="entry name" value="GEVED"/>
</dbReference>
<evidence type="ECO:0000256" key="3">
    <source>
        <dbReference type="ARBA" id="ARBA00023002"/>
    </source>
</evidence>
<feature type="domain" description="Thioredoxin" evidence="11">
    <location>
        <begin position="59"/>
        <end position="243"/>
    </location>
</feature>
<feature type="transmembrane region" description="Helical" evidence="10">
    <location>
        <begin position="710"/>
        <end position="733"/>
    </location>
</feature>
<evidence type="ECO:0000313" key="12">
    <source>
        <dbReference type="EMBL" id="CAF1362338.1"/>
    </source>
</evidence>
<evidence type="ECO:0000256" key="7">
    <source>
        <dbReference type="ARBA" id="ARBA00047388"/>
    </source>
</evidence>
<evidence type="ECO:0000256" key="4">
    <source>
        <dbReference type="ARBA" id="ARBA00023027"/>
    </source>
</evidence>
<accession>A0A815I953</accession>
<evidence type="ECO:0000256" key="8">
    <source>
        <dbReference type="ARBA" id="ARBA00047804"/>
    </source>
</evidence>
<dbReference type="Proteomes" id="UP000663828">
    <property type="component" value="Unassembled WGS sequence"/>
</dbReference>
<feature type="compositionally biased region" description="Low complexity" evidence="9">
    <location>
        <begin position="596"/>
        <end position="611"/>
    </location>
</feature>
<dbReference type="PROSITE" id="PS51352">
    <property type="entry name" value="THIOREDOXIN_2"/>
    <property type="match status" value="1"/>
</dbReference>
<evidence type="ECO:0000256" key="2">
    <source>
        <dbReference type="ARBA" id="ARBA00022737"/>
    </source>
</evidence>
<comment type="caution">
    <text evidence="12">The sequence shown here is derived from an EMBL/GenBank/DDBJ whole genome shotgun (WGS) entry which is preliminary data.</text>
</comment>